<evidence type="ECO:0008006" key="6">
    <source>
        <dbReference type="Google" id="ProtNLM"/>
    </source>
</evidence>
<protein>
    <recommendedName>
        <fullName evidence="6">RNA polymerase sigma-70 region 4 domain-containing protein</fullName>
    </recommendedName>
</protein>
<organism evidence="2 4">
    <name type="scientific">Aneurinibacillus migulanus</name>
    <name type="common">Bacillus migulanus</name>
    <dbReference type="NCBI Taxonomy" id="47500"/>
    <lineage>
        <taxon>Bacteria</taxon>
        <taxon>Bacillati</taxon>
        <taxon>Bacillota</taxon>
        <taxon>Bacilli</taxon>
        <taxon>Bacillales</taxon>
        <taxon>Paenibacillaceae</taxon>
        <taxon>Aneurinibacillus group</taxon>
        <taxon>Aneurinibacillus</taxon>
    </lineage>
</organism>
<evidence type="ECO:0000256" key="1">
    <source>
        <dbReference type="SAM" id="Coils"/>
    </source>
</evidence>
<keyword evidence="4" id="KW-1185">Reference proteome</keyword>
<dbReference type="OrthoDB" id="1954586at2"/>
<dbReference type="STRING" id="47500.AF333_04595"/>
<accession>A0A0D1YF16</accession>
<evidence type="ECO:0000313" key="4">
    <source>
        <dbReference type="Proteomes" id="UP000037269"/>
    </source>
</evidence>
<gene>
    <name evidence="2" type="ORF">AF333_04595</name>
    <name evidence="3" type="ORF">SAMN04487909_109104</name>
</gene>
<dbReference type="SUPFAM" id="SSF88659">
    <property type="entry name" value="Sigma3 and sigma4 domains of RNA polymerase sigma factors"/>
    <property type="match status" value="1"/>
</dbReference>
<dbReference type="InterPro" id="IPR013324">
    <property type="entry name" value="RNA_pol_sigma_r3/r4-like"/>
</dbReference>
<dbReference type="AlphaFoldDB" id="A0A0D1YF16"/>
<sequence length="150" mass="17723">MHFTESYIDLCNEIEMLEIRIKDIEREREFLRLSMYDNKPGFRATASYGTEQVQNGYAPMSLDRILERLNKVDDSLNTLYEVLNAKKDAKRKMESVLGNFDGLEYKVAYMRDIKRMKLHEIADELGYSHDWIRKISSRVKKAQIKHKNLG</sequence>
<reference evidence="2 4" key="1">
    <citation type="submission" date="2015-07" db="EMBL/GenBank/DDBJ databases">
        <title>Fjat-14205 dsm 2895.</title>
        <authorList>
            <person name="Liu B."/>
            <person name="Wang J."/>
            <person name="Zhu Y."/>
            <person name="Liu G."/>
            <person name="Chen Q."/>
            <person name="Chen Z."/>
            <person name="Lan J."/>
            <person name="Che J."/>
            <person name="Ge C."/>
            <person name="Shi H."/>
            <person name="Pan Z."/>
            <person name="Liu X."/>
        </authorList>
    </citation>
    <scope>NUCLEOTIDE SEQUENCE [LARGE SCALE GENOMIC DNA]</scope>
    <source>
        <strain evidence="2 4">DSM 2895</strain>
    </source>
</reference>
<evidence type="ECO:0000313" key="2">
    <source>
        <dbReference type="EMBL" id="KON94873.1"/>
    </source>
</evidence>
<dbReference type="EMBL" id="LGUG01000004">
    <property type="protein sequence ID" value="KON94873.1"/>
    <property type="molecule type" value="Genomic_DNA"/>
</dbReference>
<proteinExistence type="predicted"/>
<reference evidence="3 5" key="2">
    <citation type="submission" date="2016-10" db="EMBL/GenBank/DDBJ databases">
        <authorList>
            <person name="de Groot N.N."/>
        </authorList>
    </citation>
    <scope>NUCLEOTIDE SEQUENCE [LARGE SCALE GENOMIC DNA]</scope>
    <source>
        <strain evidence="3 5">DSM 2895</strain>
    </source>
</reference>
<name>A0A0D1YF16_ANEMI</name>
<keyword evidence="1" id="KW-0175">Coiled coil</keyword>
<evidence type="ECO:0000313" key="5">
    <source>
        <dbReference type="Proteomes" id="UP000182836"/>
    </source>
</evidence>
<dbReference type="Proteomes" id="UP000182836">
    <property type="component" value="Unassembled WGS sequence"/>
</dbReference>
<dbReference type="GeneID" id="42304486"/>
<feature type="coiled-coil region" evidence="1">
    <location>
        <begin position="7"/>
        <end position="34"/>
    </location>
</feature>
<dbReference type="RefSeq" id="WP_043065049.1">
    <property type="nucleotide sequence ID" value="NZ_BJOA01000067.1"/>
</dbReference>
<dbReference type="Proteomes" id="UP000037269">
    <property type="component" value="Unassembled WGS sequence"/>
</dbReference>
<evidence type="ECO:0000313" key="3">
    <source>
        <dbReference type="EMBL" id="SDI92312.1"/>
    </source>
</evidence>
<dbReference type="PATRIC" id="fig|47500.8.peg.5471"/>
<dbReference type="EMBL" id="FNED01000009">
    <property type="protein sequence ID" value="SDI92312.1"/>
    <property type="molecule type" value="Genomic_DNA"/>
</dbReference>